<proteinExistence type="predicted"/>
<dbReference type="WBParaSite" id="Pan_g21867.t1">
    <property type="protein sequence ID" value="Pan_g21867.t1"/>
    <property type="gene ID" value="Pan_g21867"/>
</dbReference>
<evidence type="ECO:0000313" key="3">
    <source>
        <dbReference type="WBParaSite" id="Pan_g21867.t1"/>
    </source>
</evidence>
<name>A0A7E4VK67_PANRE</name>
<accession>A0A7E4VK67</accession>
<reference evidence="2" key="1">
    <citation type="journal article" date="2013" name="Genetics">
        <title>The draft genome and transcriptome of Panagrellus redivivus are shaped by the harsh demands of a free-living lifestyle.</title>
        <authorList>
            <person name="Srinivasan J."/>
            <person name="Dillman A.R."/>
            <person name="Macchietto M.G."/>
            <person name="Heikkinen L."/>
            <person name="Lakso M."/>
            <person name="Fracchia K.M."/>
            <person name="Antoshechkin I."/>
            <person name="Mortazavi A."/>
            <person name="Wong G."/>
            <person name="Sternberg P.W."/>
        </authorList>
    </citation>
    <scope>NUCLEOTIDE SEQUENCE [LARGE SCALE GENOMIC DNA]</scope>
    <source>
        <strain evidence="2">MT8872</strain>
    </source>
</reference>
<evidence type="ECO:0000256" key="1">
    <source>
        <dbReference type="SAM" id="MobiDB-lite"/>
    </source>
</evidence>
<keyword evidence="2" id="KW-1185">Reference proteome</keyword>
<evidence type="ECO:0000313" key="2">
    <source>
        <dbReference type="Proteomes" id="UP000492821"/>
    </source>
</evidence>
<dbReference type="AlphaFoldDB" id="A0A7E4VK67"/>
<feature type="compositionally biased region" description="Basic residues" evidence="1">
    <location>
        <begin position="9"/>
        <end position="21"/>
    </location>
</feature>
<protein>
    <submittedName>
        <fullName evidence="3">Uncharacterized protein</fullName>
    </submittedName>
</protein>
<feature type="region of interest" description="Disordered" evidence="1">
    <location>
        <begin position="1"/>
        <end position="37"/>
    </location>
</feature>
<sequence>MGVILDRDKKRKRCRRNKRPRALSPEGGRRQCPAASGACPEKSADLVGYRHHFSDTAYRIRPGKSGTAQLCVMAVKQPLTDLQPHVRSRLIKCPEEPLKAVRRHNPFRHIKIGNHRCGWSRFLPTLEECRWVFMGKQ</sequence>
<dbReference type="Proteomes" id="UP000492821">
    <property type="component" value="Unassembled WGS sequence"/>
</dbReference>
<organism evidence="2 3">
    <name type="scientific">Panagrellus redivivus</name>
    <name type="common">Microworm</name>
    <dbReference type="NCBI Taxonomy" id="6233"/>
    <lineage>
        <taxon>Eukaryota</taxon>
        <taxon>Metazoa</taxon>
        <taxon>Ecdysozoa</taxon>
        <taxon>Nematoda</taxon>
        <taxon>Chromadorea</taxon>
        <taxon>Rhabditida</taxon>
        <taxon>Tylenchina</taxon>
        <taxon>Panagrolaimomorpha</taxon>
        <taxon>Panagrolaimoidea</taxon>
        <taxon>Panagrolaimidae</taxon>
        <taxon>Panagrellus</taxon>
    </lineage>
</organism>
<reference evidence="3" key="2">
    <citation type="submission" date="2020-10" db="UniProtKB">
        <authorList>
            <consortium name="WormBaseParasite"/>
        </authorList>
    </citation>
    <scope>IDENTIFICATION</scope>
</reference>